<dbReference type="Pfam" id="PF02515">
    <property type="entry name" value="CoA_transf_3"/>
    <property type="match status" value="1"/>
</dbReference>
<name>A0A382FCD4_9ZZZZ</name>
<gene>
    <name evidence="1" type="ORF">METZ01_LOCUS213146</name>
</gene>
<evidence type="ECO:0000313" key="1">
    <source>
        <dbReference type="EMBL" id="SVB60292.1"/>
    </source>
</evidence>
<proteinExistence type="predicted"/>
<dbReference type="PANTHER" id="PTHR48228:SF5">
    <property type="entry name" value="ALPHA-METHYLACYL-COA RACEMASE"/>
    <property type="match status" value="1"/>
</dbReference>
<dbReference type="PANTHER" id="PTHR48228">
    <property type="entry name" value="SUCCINYL-COA--D-CITRAMALATE COA-TRANSFERASE"/>
    <property type="match status" value="1"/>
</dbReference>
<dbReference type="GO" id="GO:0003824">
    <property type="term" value="F:catalytic activity"/>
    <property type="evidence" value="ECO:0007669"/>
    <property type="project" value="InterPro"/>
</dbReference>
<protein>
    <submittedName>
        <fullName evidence="1">Uncharacterized protein</fullName>
    </submittedName>
</protein>
<dbReference type="EMBL" id="UINC01049032">
    <property type="protein sequence ID" value="SVB60292.1"/>
    <property type="molecule type" value="Genomic_DNA"/>
</dbReference>
<dbReference type="Gene3D" id="3.40.50.10540">
    <property type="entry name" value="Crotonobetainyl-coa:carnitine coa-transferase, domain 1"/>
    <property type="match status" value="1"/>
</dbReference>
<organism evidence="1">
    <name type="scientific">marine metagenome</name>
    <dbReference type="NCBI Taxonomy" id="408172"/>
    <lineage>
        <taxon>unclassified sequences</taxon>
        <taxon>metagenomes</taxon>
        <taxon>ecological metagenomes</taxon>
    </lineage>
</organism>
<reference evidence="1" key="1">
    <citation type="submission" date="2018-05" db="EMBL/GenBank/DDBJ databases">
        <authorList>
            <person name="Lanie J.A."/>
            <person name="Ng W.-L."/>
            <person name="Kazmierczak K.M."/>
            <person name="Andrzejewski T.M."/>
            <person name="Davidsen T.M."/>
            <person name="Wayne K.J."/>
            <person name="Tettelin H."/>
            <person name="Glass J.I."/>
            <person name="Rusch D."/>
            <person name="Podicherti R."/>
            <person name="Tsui H.-C.T."/>
            <person name="Winkler M.E."/>
        </authorList>
    </citation>
    <scope>NUCLEOTIDE SEQUENCE</scope>
</reference>
<dbReference type="SUPFAM" id="SSF89796">
    <property type="entry name" value="CoA-transferase family III (CaiB/BaiF)"/>
    <property type="match status" value="1"/>
</dbReference>
<feature type="non-terminal residue" evidence="1">
    <location>
        <position position="106"/>
    </location>
</feature>
<accession>A0A382FCD4</accession>
<dbReference type="InterPro" id="IPR050509">
    <property type="entry name" value="CoA-transferase_III"/>
</dbReference>
<dbReference type="InterPro" id="IPR003673">
    <property type="entry name" value="CoA-Trfase_fam_III"/>
</dbReference>
<dbReference type="AlphaFoldDB" id="A0A382FCD4"/>
<sequence>MSSKKAPLEGVRVFNVGIGWAGRVAAMLLAEQGAEVIELVRPGRPKVVADTLLDRCKTLVEMDLKETAVLEEAVVLAKTANIVIENMRPGVAERLGLDHHSLGGDR</sequence>
<dbReference type="InterPro" id="IPR023606">
    <property type="entry name" value="CoA-Trfase_III_dom_1_sf"/>
</dbReference>